<gene>
    <name evidence="1" type="ORF">FOZ62_011532</name>
</gene>
<comment type="caution">
    <text evidence="1">The sequence shown here is derived from an EMBL/GenBank/DDBJ whole genome shotgun (WGS) entry which is preliminary data.</text>
</comment>
<dbReference type="Proteomes" id="UP000574390">
    <property type="component" value="Unassembled WGS sequence"/>
</dbReference>
<organism evidence="1 2">
    <name type="scientific">Perkinsus olseni</name>
    <name type="common">Perkinsus atlanticus</name>
    <dbReference type="NCBI Taxonomy" id="32597"/>
    <lineage>
        <taxon>Eukaryota</taxon>
        <taxon>Sar</taxon>
        <taxon>Alveolata</taxon>
        <taxon>Perkinsozoa</taxon>
        <taxon>Perkinsea</taxon>
        <taxon>Perkinsida</taxon>
        <taxon>Perkinsidae</taxon>
        <taxon>Perkinsus</taxon>
    </lineage>
</organism>
<evidence type="ECO:0000313" key="2">
    <source>
        <dbReference type="Proteomes" id="UP000574390"/>
    </source>
</evidence>
<reference evidence="1 2" key="1">
    <citation type="submission" date="2020-04" db="EMBL/GenBank/DDBJ databases">
        <title>Perkinsus olseni comparative genomics.</title>
        <authorList>
            <person name="Bogema D.R."/>
        </authorList>
    </citation>
    <scope>NUCLEOTIDE SEQUENCE [LARGE SCALE GENOMIC DNA]</scope>
    <source>
        <strain evidence="1">ATCC PRA-205</strain>
    </source>
</reference>
<sequence length="137" mass="15045">PGLSLPLLGLPSGSIFFPSLPNPLRYTFGGCVSFPRRSFIIDSFPSATLLCFDGFVLHSSPSFSSYSPECTGYSALQSQYVPLFLPRVTFNACPRRFDRIMPFSLIPCLESGSSNVGSLLVCPRFKEACLLHLELLL</sequence>
<feature type="non-terminal residue" evidence="1">
    <location>
        <position position="1"/>
    </location>
</feature>
<name>A0A7J6U3E5_PEROL</name>
<dbReference type="EMBL" id="JABANM010002645">
    <property type="protein sequence ID" value="KAF4752219.1"/>
    <property type="molecule type" value="Genomic_DNA"/>
</dbReference>
<protein>
    <submittedName>
        <fullName evidence="1">Uncharacterized protein</fullName>
    </submittedName>
</protein>
<evidence type="ECO:0000313" key="1">
    <source>
        <dbReference type="EMBL" id="KAF4752219.1"/>
    </source>
</evidence>
<dbReference type="AlphaFoldDB" id="A0A7J6U3E5"/>
<proteinExistence type="predicted"/>
<accession>A0A7J6U3E5</accession>